<evidence type="ECO:0000259" key="8">
    <source>
        <dbReference type="Pfam" id="PF02687"/>
    </source>
</evidence>
<feature type="coiled-coil region" evidence="6">
    <location>
        <begin position="247"/>
        <end position="298"/>
    </location>
</feature>
<keyword evidence="3 7" id="KW-0812">Transmembrane</keyword>
<feature type="transmembrane region" description="Helical" evidence="7">
    <location>
        <begin position="500"/>
        <end position="520"/>
    </location>
</feature>
<reference evidence="9 10" key="1">
    <citation type="journal article" date="2006" name="Proc. Natl. Acad. Sci. U.S.A.">
        <title>Comparative genomics of the lactic acid bacteria.</title>
        <authorList>
            <person name="Makarova K."/>
            <person name="Slesarev A."/>
            <person name="Wolf Y."/>
            <person name="Sorokin A."/>
            <person name="Mirkin B."/>
            <person name="Koonin E."/>
            <person name="Pavlov A."/>
            <person name="Pavlova N."/>
            <person name="Karamychev V."/>
            <person name="Polouchine N."/>
            <person name="Shakhova V."/>
            <person name="Grigoriev I."/>
            <person name="Lou Y."/>
            <person name="Rohksar D."/>
            <person name="Lucas S."/>
            <person name="Huang K."/>
            <person name="Goodstein D.M."/>
            <person name="Hawkins T."/>
            <person name="Plengvidhya V."/>
            <person name="Welker D."/>
            <person name="Hughes J."/>
            <person name="Goh Y."/>
            <person name="Benson A."/>
            <person name="Baldwin K."/>
            <person name="Lee J.H."/>
            <person name="Diaz-Muniz I."/>
            <person name="Dosti B."/>
            <person name="Smeianov V."/>
            <person name="Wechter W."/>
            <person name="Barabote R."/>
            <person name="Lorca G."/>
            <person name="Altermann E."/>
            <person name="Barrangou R."/>
            <person name="Ganesan B."/>
            <person name="Xie Y."/>
            <person name="Rawsthorne H."/>
            <person name="Tamir D."/>
            <person name="Parker C."/>
            <person name="Breidt F."/>
            <person name="Broadbent J."/>
            <person name="Hutkins R."/>
            <person name="O'Sullivan D."/>
            <person name="Steele J."/>
            <person name="Unlu G."/>
            <person name="Saier M."/>
            <person name="Klaenhammer T."/>
            <person name="Richardson P."/>
            <person name="Kozyavkin S."/>
            <person name="Weimer B."/>
            <person name="Mills D."/>
        </authorList>
    </citation>
    <scope>NUCLEOTIDE SEQUENCE [LARGE SCALE GENOMIC DNA]</scope>
    <source>
        <strain evidence="10">ATCC 33323 / DSM 20243 / BCRC 14619 / CIP 102991 / JCM 1131 / KCTC 3163 / NCIMB 11718 / NCTC 13722 / AM63</strain>
    </source>
</reference>
<dbReference type="InterPro" id="IPR038766">
    <property type="entry name" value="Membrane_comp_ABC_pdt"/>
</dbReference>
<evidence type="ECO:0000313" key="10">
    <source>
        <dbReference type="Proteomes" id="UP000000664"/>
    </source>
</evidence>
<evidence type="ECO:0000256" key="7">
    <source>
        <dbReference type="SAM" id="Phobius"/>
    </source>
</evidence>
<evidence type="ECO:0000256" key="3">
    <source>
        <dbReference type="ARBA" id="ARBA00022692"/>
    </source>
</evidence>
<feature type="domain" description="ABC3 transporter permease C-terminal" evidence="8">
    <location>
        <begin position="733"/>
        <end position="845"/>
    </location>
</feature>
<gene>
    <name evidence="9" type="ordered locus">LGAS_1080</name>
</gene>
<evidence type="ECO:0000313" key="9">
    <source>
        <dbReference type="EMBL" id="ABJ60453.1"/>
    </source>
</evidence>
<evidence type="ECO:0000256" key="5">
    <source>
        <dbReference type="ARBA" id="ARBA00023136"/>
    </source>
</evidence>
<dbReference type="PANTHER" id="PTHR30287">
    <property type="entry name" value="MEMBRANE COMPONENT OF PREDICTED ABC SUPERFAMILY METABOLITE UPTAKE TRANSPORTER"/>
    <property type="match status" value="1"/>
</dbReference>
<dbReference type="PANTHER" id="PTHR30287:SF1">
    <property type="entry name" value="INNER MEMBRANE PROTEIN"/>
    <property type="match status" value="1"/>
</dbReference>
<accession>A0A805YZB0</accession>
<protein>
    <submittedName>
        <fullName evidence="9">ABC-type antimicrobial peptide transport system, permease component</fullName>
    </submittedName>
</protein>
<dbReference type="InterPro" id="IPR003838">
    <property type="entry name" value="ABC3_permease_C"/>
</dbReference>
<feature type="transmembrane region" description="Helical" evidence="7">
    <location>
        <begin position="427"/>
        <end position="451"/>
    </location>
</feature>
<feature type="transmembrane region" description="Helical" evidence="7">
    <location>
        <begin position="334"/>
        <end position="355"/>
    </location>
</feature>
<evidence type="ECO:0000256" key="6">
    <source>
        <dbReference type="SAM" id="Coils"/>
    </source>
</evidence>
<feature type="domain" description="ABC3 transporter permease C-terminal" evidence="8">
    <location>
        <begin position="334"/>
        <end position="452"/>
    </location>
</feature>
<name>A0A805YZB0_LACGA</name>
<keyword evidence="5 7" id="KW-0472">Membrane</keyword>
<feature type="transmembrane region" description="Helical" evidence="7">
    <location>
        <begin position="824"/>
        <end position="842"/>
    </location>
</feature>
<feature type="transmembrane region" description="Helical" evidence="7">
    <location>
        <begin position="782"/>
        <end position="804"/>
    </location>
</feature>
<evidence type="ECO:0000256" key="1">
    <source>
        <dbReference type="ARBA" id="ARBA00004651"/>
    </source>
</evidence>
<dbReference type="Proteomes" id="UP000000664">
    <property type="component" value="Chromosome"/>
</dbReference>
<keyword evidence="2" id="KW-1003">Cell membrane</keyword>
<evidence type="ECO:0000256" key="2">
    <source>
        <dbReference type="ARBA" id="ARBA00022475"/>
    </source>
</evidence>
<dbReference type="EMBL" id="CP000413">
    <property type="protein sequence ID" value="ABJ60453.1"/>
    <property type="molecule type" value="Genomic_DNA"/>
</dbReference>
<dbReference type="GO" id="GO:0005886">
    <property type="term" value="C:plasma membrane"/>
    <property type="evidence" value="ECO:0007669"/>
    <property type="project" value="UniProtKB-SubCell"/>
</dbReference>
<keyword evidence="6" id="KW-0175">Coiled coil</keyword>
<dbReference type="AlphaFoldDB" id="A0A805YZB0"/>
<feature type="transmembrane region" description="Helical" evidence="7">
    <location>
        <begin position="730"/>
        <end position="749"/>
    </location>
</feature>
<feature type="transmembrane region" description="Helical" evidence="7">
    <location>
        <begin position="21"/>
        <end position="41"/>
    </location>
</feature>
<feature type="transmembrane region" description="Helical" evidence="7">
    <location>
        <begin position="376"/>
        <end position="402"/>
    </location>
</feature>
<sequence>MSEMSKKILWKDAINSLTNSWGRFIGIMLLMAVSAFAFIGLKMAGPDMRNTAQSYYQNVNLADLTVSSNYGLDKNDLQTLRNHAKNSTLDLGYLQDTSVNNSKTSLRLLSETKNISTNQVVSGKLPNKNNQIAISYLLKNKYRLGEWIKLDDHNNLKTNRFKVVGFIRPSEYTDKSNIGQTTVGTGQLSGIAVVKKSAFNSSNYSIARIRFDKTKNLDPYSSAYQRIIDDKKKKLIKALDRNGRTKKIELDKNLVSAQKQLNQARQQVQLAEVNGLNVVEQKAQLEKQESKLSKQKWQIKQLGNVSYYVNDRKNDPGYDTYQSNSEKIELITDIFPVFLFAVAALVSFSTMTRFIDEERQNIGVLRALGYSKLDTSLKFIVYSLTAALTGVLIGAIGGYWLLPRIIFNSYTANLTLTNFQTLFSWKYLFLTILIAVLCTTGAALIQLFLVLRAKTSELLLPKPPKNGSRIFLERIKPLWQNLSFNYKVTLRNIFRYKVKMIMTILGIAGCTGLLMMGFGIRDSLAGIGQKQYGELIKYDLVAVDKNDLSKSQSRKLKQKLGSKQINKYLPVHFENITKKIDGTKQNISIIVPKKDQNINDYINLRNRQSGQKINLNNHGVVISEKLANLLHLKPGDKLILKLNNGKKVKLPISRICEMYMGHYVLMNSNVYERYFDQKMNTNAQLIELKSDVQTDDFANSLMKTGAVNAINLNTSNKQIIDSLIQSMDKVMFLLIGLAVLLAIVVIFTLTTTNLEERMREISTLKVLGFYNKEASLYIYRETIILSILGILFGFLIGNWLHSFIIDNLAPMNAMFRPGILFSNYLLSAIIPLAITAIMAIFVSREIKEVNMLEALKSVD</sequence>
<evidence type="ECO:0000256" key="4">
    <source>
        <dbReference type="ARBA" id="ARBA00022989"/>
    </source>
</evidence>
<dbReference type="Pfam" id="PF02687">
    <property type="entry name" value="FtsX"/>
    <property type="match status" value="2"/>
</dbReference>
<comment type="subcellular location">
    <subcellularLocation>
        <location evidence="1">Cell membrane</location>
        <topology evidence="1">Multi-pass membrane protein</topology>
    </subcellularLocation>
</comment>
<organism evidence="9 10">
    <name type="scientific">Lactobacillus gasseri (strain ATCC 33323 / DSM 20243 / BCRC 14619 / CIP 102991 / JCM 1131 / KCTC 3163 / NCIMB 11718 / NCTC 13722 / AM63)</name>
    <dbReference type="NCBI Taxonomy" id="324831"/>
    <lineage>
        <taxon>Bacteria</taxon>
        <taxon>Bacillati</taxon>
        <taxon>Bacillota</taxon>
        <taxon>Bacilli</taxon>
        <taxon>Lactobacillales</taxon>
        <taxon>Lactobacillaceae</taxon>
        <taxon>Lactobacillus</taxon>
    </lineage>
</organism>
<keyword evidence="4 7" id="KW-1133">Transmembrane helix</keyword>
<proteinExistence type="predicted"/>
<dbReference type="KEGG" id="lga:LGAS_1080"/>